<feature type="compositionally biased region" description="Basic and acidic residues" evidence="7">
    <location>
        <begin position="854"/>
        <end position="876"/>
    </location>
</feature>
<dbReference type="InterPro" id="IPR008532">
    <property type="entry name" value="NFACT_RNA-bd"/>
</dbReference>
<keyword evidence="11" id="KW-1185">Reference proteome</keyword>
<feature type="compositionally biased region" description="Basic and acidic residues" evidence="7">
    <location>
        <begin position="499"/>
        <end position="509"/>
    </location>
</feature>
<evidence type="ECO:0000313" key="10">
    <source>
        <dbReference type="EMBL" id="EMC95559.1"/>
    </source>
</evidence>
<dbReference type="HOGENOM" id="CLU_003612_1_1_1"/>
<dbReference type="KEGG" id="bcom:BAUCODRAFT_71160"/>
<feature type="compositionally biased region" description="Gly residues" evidence="7">
    <location>
        <begin position="1023"/>
        <end position="1045"/>
    </location>
</feature>
<evidence type="ECO:0000256" key="3">
    <source>
        <dbReference type="ARBA" id="ARBA00022490"/>
    </source>
</evidence>
<protein>
    <recommendedName>
        <fullName evidence="5">Ribosome quality control complex subunit 2</fullName>
    </recommendedName>
</protein>
<dbReference type="OrthoDB" id="207084at2759"/>
<dbReference type="FunFam" id="2.30.310.10:FF:000003">
    <property type="entry name" value="Zinc knuckle domain containing protein"/>
    <property type="match status" value="1"/>
</dbReference>
<dbReference type="Pfam" id="PF05833">
    <property type="entry name" value="NFACT_N"/>
    <property type="match status" value="1"/>
</dbReference>
<evidence type="ECO:0000259" key="9">
    <source>
        <dbReference type="Pfam" id="PF11923"/>
    </source>
</evidence>
<evidence type="ECO:0000256" key="5">
    <source>
        <dbReference type="ARBA" id="ARBA00070414"/>
    </source>
</evidence>
<gene>
    <name evidence="10" type="ORF">BAUCODRAFT_71160</name>
</gene>
<dbReference type="GO" id="GO:0072344">
    <property type="term" value="P:rescue of stalled ribosome"/>
    <property type="evidence" value="ECO:0007669"/>
    <property type="project" value="TreeGrafter"/>
</dbReference>
<feature type="domain" description="NFACT RNA-binding" evidence="8">
    <location>
        <begin position="551"/>
        <end position="664"/>
    </location>
</feature>
<feature type="coiled-coil region" evidence="6">
    <location>
        <begin position="331"/>
        <end position="358"/>
    </location>
</feature>
<evidence type="ECO:0000313" key="11">
    <source>
        <dbReference type="Proteomes" id="UP000011761"/>
    </source>
</evidence>
<feature type="domain" description="NFACT protein C-terminal" evidence="9">
    <location>
        <begin position="913"/>
        <end position="1020"/>
    </location>
</feature>
<dbReference type="Gene3D" id="2.30.310.10">
    <property type="entry name" value="ibrinogen binding protein from staphylococcus aureus domain"/>
    <property type="match status" value="1"/>
</dbReference>
<evidence type="ECO:0000256" key="6">
    <source>
        <dbReference type="SAM" id="Coils"/>
    </source>
</evidence>
<dbReference type="PANTHER" id="PTHR15239">
    <property type="entry name" value="NUCLEAR EXPORT MEDIATOR FACTOR NEMF"/>
    <property type="match status" value="1"/>
</dbReference>
<evidence type="ECO:0000256" key="2">
    <source>
        <dbReference type="ARBA" id="ARBA00008318"/>
    </source>
</evidence>
<dbReference type="eggNOG" id="KOG2030">
    <property type="taxonomic scope" value="Eukaryota"/>
</dbReference>
<dbReference type="GO" id="GO:0000049">
    <property type="term" value="F:tRNA binding"/>
    <property type="evidence" value="ECO:0007669"/>
    <property type="project" value="TreeGrafter"/>
</dbReference>
<name>M2N904_BAUPA</name>
<dbReference type="PANTHER" id="PTHR15239:SF6">
    <property type="entry name" value="RIBOSOME QUALITY CONTROL COMPLEX SUBUNIT NEMF"/>
    <property type="match status" value="1"/>
</dbReference>
<dbReference type="RefSeq" id="XP_007676955.1">
    <property type="nucleotide sequence ID" value="XM_007678765.1"/>
</dbReference>
<comment type="similarity">
    <text evidence="2">Belongs to the NEMF family.</text>
</comment>
<feature type="compositionally biased region" description="Basic and acidic residues" evidence="7">
    <location>
        <begin position="710"/>
        <end position="721"/>
    </location>
</feature>
<dbReference type="Pfam" id="PF11923">
    <property type="entry name" value="NFACT-C"/>
    <property type="match status" value="1"/>
</dbReference>
<dbReference type="AlphaFoldDB" id="M2N904"/>
<feature type="region of interest" description="Disordered" evidence="7">
    <location>
        <begin position="692"/>
        <end position="892"/>
    </location>
</feature>
<evidence type="ECO:0000259" key="8">
    <source>
        <dbReference type="Pfam" id="PF05670"/>
    </source>
</evidence>
<evidence type="ECO:0000256" key="7">
    <source>
        <dbReference type="SAM" id="MobiDB-lite"/>
    </source>
</evidence>
<dbReference type="EMBL" id="KB445556">
    <property type="protein sequence ID" value="EMC95559.1"/>
    <property type="molecule type" value="Genomic_DNA"/>
</dbReference>
<accession>M2N904</accession>
<feature type="compositionally biased region" description="Basic residues" evidence="7">
    <location>
        <begin position="821"/>
        <end position="831"/>
    </location>
</feature>
<dbReference type="Pfam" id="PF05670">
    <property type="entry name" value="NFACT-R_1"/>
    <property type="match status" value="1"/>
</dbReference>
<keyword evidence="3" id="KW-0963">Cytoplasm</keyword>
<dbReference type="InterPro" id="IPR021846">
    <property type="entry name" value="NFACT-C"/>
</dbReference>
<feature type="compositionally biased region" description="Acidic residues" evidence="7">
    <location>
        <begin position="758"/>
        <end position="779"/>
    </location>
</feature>
<dbReference type="GO" id="GO:1990112">
    <property type="term" value="C:RQC complex"/>
    <property type="evidence" value="ECO:0007669"/>
    <property type="project" value="TreeGrafter"/>
</dbReference>
<feature type="region of interest" description="Disordered" evidence="7">
    <location>
        <begin position="1022"/>
        <end position="1052"/>
    </location>
</feature>
<evidence type="ECO:0000256" key="4">
    <source>
        <dbReference type="ARBA" id="ARBA00023054"/>
    </source>
</evidence>
<feature type="compositionally biased region" description="Basic and acidic residues" evidence="7">
    <location>
        <begin position="883"/>
        <end position="892"/>
    </location>
</feature>
<reference evidence="10 11" key="1">
    <citation type="journal article" date="2012" name="PLoS Pathog.">
        <title>Diverse lifestyles and strategies of plant pathogenesis encoded in the genomes of eighteen Dothideomycetes fungi.</title>
        <authorList>
            <person name="Ohm R.A."/>
            <person name="Feau N."/>
            <person name="Henrissat B."/>
            <person name="Schoch C.L."/>
            <person name="Horwitz B.A."/>
            <person name="Barry K.W."/>
            <person name="Condon B.J."/>
            <person name="Copeland A.C."/>
            <person name="Dhillon B."/>
            <person name="Glaser F."/>
            <person name="Hesse C.N."/>
            <person name="Kosti I."/>
            <person name="LaButti K."/>
            <person name="Lindquist E.A."/>
            <person name="Lucas S."/>
            <person name="Salamov A.A."/>
            <person name="Bradshaw R.E."/>
            <person name="Ciuffetti L."/>
            <person name="Hamelin R.C."/>
            <person name="Kema G.H.J."/>
            <person name="Lawrence C."/>
            <person name="Scott J.A."/>
            <person name="Spatafora J.W."/>
            <person name="Turgeon B.G."/>
            <person name="de Wit P.J.G.M."/>
            <person name="Zhong S."/>
            <person name="Goodwin S.B."/>
            <person name="Grigoriev I.V."/>
        </authorList>
    </citation>
    <scope>NUCLEOTIDE SEQUENCE [LARGE SCALE GENOMIC DNA]</scope>
    <source>
        <strain evidence="10 11">UAMH 10762</strain>
    </source>
</reference>
<feature type="region of interest" description="Disordered" evidence="7">
    <location>
        <begin position="449"/>
        <end position="478"/>
    </location>
</feature>
<dbReference type="Proteomes" id="UP000011761">
    <property type="component" value="Unassembled WGS sequence"/>
</dbReference>
<evidence type="ECO:0000256" key="1">
    <source>
        <dbReference type="ARBA" id="ARBA00004496"/>
    </source>
</evidence>
<feature type="compositionally biased region" description="Acidic residues" evidence="7">
    <location>
        <begin position="723"/>
        <end position="734"/>
    </location>
</feature>
<dbReference type="InterPro" id="IPR051608">
    <property type="entry name" value="RQC_Subunit_NEMF"/>
</dbReference>
<organism evidence="10 11">
    <name type="scientific">Baudoinia panamericana (strain UAMH 10762)</name>
    <name type="common">Angels' share fungus</name>
    <name type="synonym">Baudoinia compniacensis (strain UAMH 10762)</name>
    <dbReference type="NCBI Taxonomy" id="717646"/>
    <lineage>
        <taxon>Eukaryota</taxon>
        <taxon>Fungi</taxon>
        <taxon>Dikarya</taxon>
        <taxon>Ascomycota</taxon>
        <taxon>Pezizomycotina</taxon>
        <taxon>Dothideomycetes</taxon>
        <taxon>Dothideomycetidae</taxon>
        <taxon>Mycosphaerellales</taxon>
        <taxon>Teratosphaeriaceae</taxon>
        <taxon>Baudoinia</taxon>
    </lineage>
</organism>
<comment type="subcellular location">
    <subcellularLocation>
        <location evidence="1">Cytoplasm</location>
    </subcellularLocation>
</comment>
<dbReference type="STRING" id="717646.M2N904"/>
<proteinExistence type="inferred from homology"/>
<dbReference type="GeneID" id="19116646"/>
<dbReference type="GO" id="GO:0043023">
    <property type="term" value="F:ribosomal large subunit binding"/>
    <property type="evidence" value="ECO:0007669"/>
    <property type="project" value="TreeGrafter"/>
</dbReference>
<dbReference type="GO" id="GO:1990116">
    <property type="term" value="P:ribosome-associated ubiquitin-dependent protein catabolic process"/>
    <property type="evidence" value="ECO:0007669"/>
    <property type="project" value="TreeGrafter"/>
</dbReference>
<dbReference type="OMA" id="MFLEFFA"/>
<feature type="compositionally biased region" description="Acidic residues" evidence="7">
    <location>
        <begin position="449"/>
        <end position="464"/>
    </location>
</feature>
<dbReference type="GO" id="GO:0005737">
    <property type="term" value="C:cytoplasm"/>
    <property type="evidence" value="ECO:0007669"/>
    <property type="project" value="UniProtKB-SubCell"/>
</dbReference>
<keyword evidence="4 6" id="KW-0175">Coiled coil</keyword>
<sequence length="1052" mass="116140">MKQRFSSLDVKVISHELSNSLVTLRLANIYDLSTRIFLLKFAKPDHREQLLVDSGFRCHLTDFARATAAAPSPFVARLRKFLRTRRVTKVEQIGTDRVIEIQFSEGLYRLFLEFYAGGNVVLTDSDLTILALLRTVAEGAEHEQYKLGLKYDLSLRQNYGGVPPLTKERVRDGLQKAIQKQEAEAQKPGKKIKRKGGDALRKALAVTTTEFPPILLDHALHVTGYDREAQPEQVVASGELLNKLVESLQEAQNVVQEITSAATARGYILAKPGKSSAHQDANGLVNSDAGLLYDDFHPFKPAQLASDPSITFLEHEGFNKTCDEFFSSLEGQKLESRLQEREDNAKRKIEQARQEQAKRIDGLQHVQELNVRKAQAIEANVERVEEAVAAVNGLIAQGMDWMDIGRLIENEQSRHNAVAEMIKLPLKLYENTVTLLLSEYAGLEEDYDDMADETESEESEDEADTQAPRHTSKPEEKRLAVDVDLALSPWSNARQYYDQKRTAAEKQERTAQASQKALKSTEQKVMADLKKGLKQEKDVLRPVRKQMYFEKFNYFISSDGYLVLAGRDAQQNEMLYRRYLKKGDVYIHADLHGAASVIVKNDPQTPEAPIPPSTLGQAGNLAVCTSTAWDSKAVMSAWWVGSEQVSKTAPTGEYLTTGGFVIRGKKNYLPPAQLLLGFAVLFRISEESKARHLKHRLRDADDGEALGGRKQGEAEAEHAQDVGDGDDDDDDEFPDADKAVAIDEDEDDDFPDAHQDFDDAGDDDADGGDEDDAESEINEQVEGQAAAQPSANGGVGSNKDPARDQESRTASAKPKATPQIRGKRGKAKKAAQKYAEQDEEDRELAMKLLGSRAAAEKREAEAALKASKTESTEEARARRRAQHEKAQKEGLEAEEIRRLNLEEGVEAVDDEEAAHLTQLDSLVGTPLPGDEILEAIPVCAPWAALGKYKYKVKMQPGQQKKGKAVREILGKWVKDASDGKKIDQQSQDSERIWPREAELIKGLKEAEVVGVIPVKTVRVMMSGGAGAGGDKGKKGGAGAKSGGRGKGSKKAR</sequence>
<feature type="region of interest" description="Disordered" evidence="7">
    <location>
        <begin position="499"/>
        <end position="520"/>
    </location>
</feature>